<evidence type="ECO:0000256" key="15">
    <source>
        <dbReference type="RuleBase" id="RU004273"/>
    </source>
</evidence>
<keyword evidence="5" id="KW-0479">Metal-binding</keyword>
<protein>
    <recommendedName>
        <fullName evidence="15">Serine/threonine-protein phosphatase</fullName>
        <ecNumber evidence="15">3.1.3.16</ecNumber>
    </recommendedName>
</protein>
<keyword evidence="18" id="KW-1185">Reference proteome</keyword>
<evidence type="ECO:0000256" key="2">
    <source>
        <dbReference type="ARBA" id="ARBA00001946"/>
    </source>
</evidence>
<comment type="catalytic activity">
    <reaction evidence="12">
        <text>O-phospho-L-seryl-[protein] + H2O = L-seryl-[protein] + phosphate</text>
        <dbReference type="Rhea" id="RHEA:20629"/>
        <dbReference type="Rhea" id="RHEA-COMP:9863"/>
        <dbReference type="Rhea" id="RHEA-COMP:11604"/>
        <dbReference type="ChEBI" id="CHEBI:15377"/>
        <dbReference type="ChEBI" id="CHEBI:29999"/>
        <dbReference type="ChEBI" id="CHEBI:43474"/>
        <dbReference type="ChEBI" id="CHEBI:83421"/>
        <dbReference type="EC" id="3.1.3.16"/>
    </reaction>
    <physiologicalReaction direction="left-to-right" evidence="12">
        <dbReference type="Rhea" id="RHEA:20630"/>
    </physiologicalReaction>
</comment>
<dbReference type="InterPro" id="IPR029052">
    <property type="entry name" value="Metallo-depent_PP-like"/>
</dbReference>
<evidence type="ECO:0000256" key="1">
    <source>
        <dbReference type="ARBA" id="ARBA00001936"/>
    </source>
</evidence>
<keyword evidence="10" id="KW-0464">Manganese</keyword>
<dbReference type="PROSITE" id="PS00125">
    <property type="entry name" value="SER_THR_PHOSPHATASE"/>
    <property type="match status" value="1"/>
</dbReference>
<dbReference type="InterPro" id="IPR051134">
    <property type="entry name" value="PPP_phosphatase"/>
</dbReference>
<dbReference type="SUPFAM" id="SSF56300">
    <property type="entry name" value="Metallo-dependent phosphatases"/>
    <property type="match status" value="1"/>
</dbReference>
<dbReference type="InterPro" id="IPR004843">
    <property type="entry name" value="Calcineurin-like_PHP"/>
</dbReference>
<feature type="active site" description="Proton donor/acceptor" evidence="14">
    <location>
        <position position="222"/>
    </location>
</feature>
<accession>A0A1E3P6U2</accession>
<evidence type="ECO:0000256" key="13">
    <source>
        <dbReference type="ARBA" id="ARBA00048832"/>
    </source>
</evidence>
<feature type="non-terminal residue" evidence="17">
    <location>
        <position position="413"/>
    </location>
</feature>
<dbReference type="InterPro" id="IPR006186">
    <property type="entry name" value="Ser/Thr-sp_prot-phosphatase"/>
</dbReference>
<dbReference type="SUPFAM" id="SSF48452">
    <property type="entry name" value="TPR-like"/>
    <property type="match status" value="1"/>
</dbReference>
<dbReference type="GO" id="GO:0005634">
    <property type="term" value="C:nucleus"/>
    <property type="evidence" value="ECO:0007669"/>
    <property type="project" value="UniProtKB-SubCell"/>
</dbReference>
<dbReference type="InterPro" id="IPR013235">
    <property type="entry name" value="PPP_dom"/>
</dbReference>
<gene>
    <name evidence="17" type="ORF">WICANDRAFT_18296</name>
</gene>
<dbReference type="PANTHER" id="PTHR45668:SF5">
    <property type="entry name" value="SERINE_THREONINE-PROTEIN PHOSPHATASE 5"/>
    <property type="match status" value="1"/>
</dbReference>
<dbReference type="GO" id="GO:0005737">
    <property type="term" value="C:cytoplasm"/>
    <property type="evidence" value="ECO:0007669"/>
    <property type="project" value="EnsemblFungi"/>
</dbReference>
<dbReference type="Gene3D" id="1.25.40.10">
    <property type="entry name" value="Tetratricopeptide repeat domain"/>
    <property type="match status" value="1"/>
</dbReference>
<keyword evidence="9" id="KW-0904">Protein phosphatase</keyword>
<evidence type="ECO:0000256" key="14">
    <source>
        <dbReference type="PIRSR" id="PIRSR033096-1"/>
    </source>
</evidence>
<evidence type="ECO:0000313" key="18">
    <source>
        <dbReference type="Proteomes" id="UP000094112"/>
    </source>
</evidence>
<dbReference type="FunFam" id="3.60.21.10:FF:000036">
    <property type="entry name" value="Serine/threonine protein phosphatase 5"/>
    <property type="match status" value="1"/>
</dbReference>
<evidence type="ECO:0000256" key="3">
    <source>
        <dbReference type="ARBA" id="ARBA00004123"/>
    </source>
</evidence>
<dbReference type="AlphaFoldDB" id="A0A1E3P6U2"/>
<dbReference type="PIRSF" id="PIRSF033096">
    <property type="entry name" value="PPPtase_5"/>
    <property type="match status" value="1"/>
</dbReference>
<keyword evidence="6" id="KW-0677">Repeat</keyword>
<sequence>LKAYYRRAVAKSRLMKYKEAINDLNILLKLKPDDKPSKLLSNELNKLIRKIAFEKAIQVDEEDLFDLDLKNLTIDDSYNGPKFEISEKHLNEFEINDEFIKQLISFFKKNSNSILPKKLVYALLININKILQKEPAFNEISMDNKNKNFINVDKFTIVGDTHGQFFDLINFFETNGFVNDNHGYLFNGDFVDRGSWSCEVIILLYFLKILYPNKIYLNRGNHETSDMNKVYGFEDECKYKYGEKIYKMFAKTFEILPLITLLNDDYLIMHGGIFSKPDITLNHLRETIVKKPNPKEGLEMELLWTDPQKEDGYGMSKRGIGIQFGPDITKKFVEINNLKAIIRSHEVRMGGYEIEHDGKLITIFSAPNYCDSTGNQGAIINVDKNSELTFKTFEAVEHPPMKPMAYTNSSFGF</sequence>
<evidence type="ECO:0000256" key="7">
    <source>
        <dbReference type="ARBA" id="ARBA00022801"/>
    </source>
</evidence>
<dbReference type="Proteomes" id="UP000094112">
    <property type="component" value="Unassembled WGS sequence"/>
</dbReference>
<evidence type="ECO:0000256" key="10">
    <source>
        <dbReference type="ARBA" id="ARBA00023211"/>
    </source>
</evidence>
<dbReference type="GO" id="GO:0046872">
    <property type="term" value="F:metal ion binding"/>
    <property type="evidence" value="ECO:0007669"/>
    <property type="project" value="UniProtKB-KW"/>
</dbReference>
<keyword evidence="7 15" id="KW-0378">Hydrolase</keyword>
<comment type="cofactor">
    <cofactor evidence="1">
        <name>Mn(2+)</name>
        <dbReference type="ChEBI" id="CHEBI:29035"/>
    </cofactor>
</comment>
<feature type="domain" description="Serine/threonine specific protein phosphatases" evidence="16">
    <location>
        <begin position="218"/>
        <end position="223"/>
    </location>
</feature>
<dbReference type="PANTHER" id="PTHR45668">
    <property type="entry name" value="SERINE/THREONINE-PROTEIN PHOSPHATASE 5-RELATED"/>
    <property type="match status" value="1"/>
</dbReference>
<dbReference type="Gene3D" id="3.60.21.10">
    <property type="match status" value="1"/>
</dbReference>
<proteinExistence type="inferred from homology"/>
<dbReference type="STRING" id="683960.A0A1E3P6U2"/>
<evidence type="ECO:0000256" key="4">
    <source>
        <dbReference type="ARBA" id="ARBA00008786"/>
    </source>
</evidence>
<evidence type="ECO:0000256" key="6">
    <source>
        <dbReference type="ARBA" id="ARBA00022737"/>
    </source>
</evidence>
<evidence type="ECO:0000256" key="9">
    <source>
        <dbReference type="ARBA" id="ARBA00022912"/>
    </source>
</evidence>
<reference evidence="17 18" key="1">
    <citation type="journal article" date="2016" name="Proc. Natl. Acad. Sci. U.S.A.">
        <title>Comparative genomics of biotechnologically important yeasts.</title>
        <authorList>
            <person name="Riley R."/>
            <person name="Haridas S."/>
            <person name="Wolfe K.H."/>
            <person name="Lopes M.R."/>
            <person name="Hittinger C.T."/>
            <person name="Goeker M."/>
            <person name="Salamov A.A."/>
            <person name="Wisecaver J.H."/>
            <person name="Long T.M."/>
            <person name="Calvey C.H."/>
            <person name="Aerts A.L."/>
            <person name="Barry K.W."/>
            <person name="Choi C."/>
            <person name="Clum A."/>
            <person name="Coughlan A.Y."/>
            <person name="Deshpande S."/>
            <person name="Douglass A.P."/>
            <person name="Hanson S.J."/>
            <person name="Klenk H.-P."/>
            <person name="LaButti K.M."/>
            <person name="Lapidus A."/>
            <person name="Lindquist E.A."/>
            <person name="Lipzen A.M."/>
            <person name="Meier-Kolthoff J.P."/>
            <person name="Ohm R.A."/>
            <person name="Otillar R.P."/>
            <person name="Pangilinan J.L."/>
            <person name="Peng Y."/>
            <person name="Rokas A."/>
            <person name="Rosa C.A."/>
            <person name="Scheuner C."/>
            <person name="Sibirny A.A."/>
            <person name="Slot J.C."/>
            <person name="Stielow J.B."/>
            <person name="Sun H."/>
            <person name="Kurtzman C.P."/>
            <person name="Blackwell M."/>
            <person name="Grigoriev I.V."/>
            <person name="Jeffries T.W."/>
        </authorList>
    </citation>
    <scope>NUCLEOTIDE SEQUENCE [LARGE SCALE GENOMIC DNA]</scope>
    <source>
        <strain evidence="18">ATCC 58044 / CBS 1984 / NCYC 433 / NRRL Y-366-8</strain>
    </source>
</reference>
<dbReference type="Pfam" id="PF08321">
    <property type="entry name" value="PPP5"/>
    <property type="match status" value="1"/>
</dbReference>
<evidence type="ECO:0000259" key="16">
    <source>
        <dbReference type="PROSITE" id="PS00125"/>
    </source>
</evidence>
<dbReference type="RefSeq" id="XP_019039889.1">
    <property type="nucleotide sequence ID" value="XM_019180779.2"/>
</dbReference>
<dbReference type="OrthoDB" id="445564at2759"/>
<comment type="catalytic activity">
    <reaction evidence="13">
        <text>O-phospho-L-threonyl-[protein] + H2O = L-threonyl-[protein] + phosphate</text>
        <dbReference type="Rhea" id="RHEA:47004"/>
        <dbReference type="Rhea" id="RHEA-COMP:11060"/>
        <dbReference type="Rhea" id="RHEA-COMP:11605"/>
        <dbReference type="ChEBI" id="CHEBI:15377"/>
        <dbReference type="ChEBI" id="CHEBI:30013"/>
        <dbReference type="ChEBI" id="CHEBI:43474"/>
        <dbReference type="ChEBI" id="CHEBI:61977"/>
        <dbReference type="EC" id="3.1.3.16"/>
    </reaction>
    <physiologicalReaction direction="left-to-right" evidence="13">
        <dbReference type="Rhea" id="RHEA:47005"/>
    </physiologicalReaction>
</comment>
<dbReference type="PRINTS" id="PR00114">
    <property type="entry name" value="STPHPHTASE"/>
</dbReference>
<dbReference type="GeneID" id="30198025"/>
<feature type="non-terminal residue" evidence="17">
    <location>
        <position position="1"/>
    </location>
</feature>
<comment type="subcellular location">
    <subcellularLocation>
        <location evidence="3">Nucleus</location>
    </subcellularLocation>
</comment>
<evidence type="ECO:0000256" key="8">
    <source>
        <dbReference type="ARBA" id="ARBA00022803"/>
    </source>
</evidence>
<keyword evidence="11" id="KW-0539">Nucleus</keyword>
<dbReference type="GO" id="GO:0004722">
    <property type="term" value="F:protein serine/threonine phosphatase activity"/>
    <property type="evidence" value="ECO:0007669"/>
    <property type="project" value="UniProtKB-EC"/>
</dbReference>
<name>A0A1E3P6U2_WICAA</name>
<dbReference type="SMART" id="SM00156">
    <property type="entry name" value="PP2Ac"/>
    <property type="match status" value="1"/>
</dbReference>
<evidence type="ECO:0000256" key="5">
    <source>
        <dbReference type="ARBA" id="ARBA00022723"/>
    </source>
</evidence>
<dbReference type="EC" id="3.1.3.16" evidence="15"/>
<evidence type="ECO:0000313" key="17">
    <source>
        <dbReference type="EMBL" id="ODQ60682.1"/>
    </source>
</evidence>
<evidence type="ECO:0000256" key="12">
    <source>
        <dbReference type="ARBA" id="ARBA00047986"/>
    </source>
</evidence>
<comment type="similarity">
    <text evidence="4">Belongs to the PPP phosphatase family. PP-5 (PP-T) subfamily.</text>
</comment>
<evidence type="ECO:0000256" key="11">
    <source>
        <dbReference type="ARBA" id="ARBA00023242"/>
    </source>
</evidence>
<dbReference type="Pfam" id="PF00149">
    <property type="entry name" value="Metallophos"/>
    <property type="match status" value="1"/>
</dbReference>
<comment type="cofactor">
    <cofactor evidence="2">
        <name>Mg(2+)</name>
        <dbReference type="ChEBI" id="CHEBI:18420"/>
    </cofactor>
</comment>
<keyword evidence="8" id="KW-0802">TPR repeat</keyword>
<organism evidence="17 18">
    <name type="scientific">Wickerhamomyces anomalus (strain ATCC 58044 / CBS 1984 / NCYC 433 / NRRL Y-366-8)</name>
    <name type="common">Yeast</name>
    <name type="synonym">Hansenula anomala</name>
    <dbReference type="NCBI Taxonomy" id="683960"/>
    <lineage>
        <taxon>Eukaryota</taxon>
        <taxon>Fungi</taxon>
        <taxon>Dikarya</taxon>
        <taxon>Ascomycota</taxon>
        <taxon>Saccharomycotina</taxon>
        <taxon>Saccharomycetes</taxon>
        <taxon>Phaffomycetales</taxon>
        <taxon>Wickerhamomycetaceae</taxon>
        <taxon>Wickerhamomyces</taxon>
    </lineage>
</organism>
<dbReference type="InterPro" id="IPR011990">
    <property type="entry name" value="TPR-like_helical_dom_sf"/>
</dbReference>
<dbReference type="EMBL" id="KV454209">
    <property type="protein sequence ID" value="ODQ60682.1"/>
    <property type="molecule type" value="Genomic_DNA"/>
</dbReference>